<evidence type="ECO:0000256" key="1">
    <source>
        <dbReference type="ARBA" id="ARBA00023002"/>
    </source>
</evidence>
<dbReference type="EMBL" id="NEDP02001165">
    <property type="protein sequence ID" value="OWF53946.1"/>
    <property type="molecule type" value="Genomic_DNA"/>
</dbReference>
<keyword evidence="1" id="KW-0560">Oxidoreductase</keyword>
<dbReference type="AlphaFoldDB" id="A0A210QYY4"/>
<sequence length="265" mass="28351">MESLKDKVAIVTGAGSGFGRCTSLLFAKYGALVVLADMNLPGAEAVAAECVNAGLKKSQVLVVKCDITKDADRKQVVDECIRTFGRINILVNNAGIYRKQSMLDANSDTYDFLMDVNLKAQIFLTQLAVPHLKKTKGTIVNLSSIVAEEAVAAAGVYCISKAGIDCVTKVLALELAEFGVRVNSVRPGTMHTGLYDVDFGQDVANVMKSVVSEHPLGRLGLPEEVANAVAFLACDLSSYSTGNFFYVDGGRHCVGARYNPHLKPQ</sequence>
<proteinExistence type="predicted"/>
<dbReference type="PANTHER" id="PTHR43975:SF2">
    <property type="entry name" value="EG:BACR7A4.14 PROTEIN-RELATED"/>
    <property type="match status" value="1"/>
</dbReference>
<dbReference type="PRINTS" id="PR00080">
    <property type="entry name" value="SDRFAMILY"/>
</dbReference>
<dbReference type="Pfam" id="PF13561">
    <property type="entry name" value="adh_short_C2"/>
    <property type="match status" value="1"/>
</dbReference>
<reference evidence="2 3" key="1">
    <citation type="journal article" date="2017" name="Nat. Ecol. Evol.">
        <title>Scallop genome provides insights into evolution of bilaterian karyotype and development.</title>
        <authorList>
            <person name="Wang S."/>
            <person name="Zhang J."/>
            <person name="Jiao W."/>
            <person name="Li J."/>
            <person name="Xun X."/>
            <person name="Sun Y."/>
            <person name="Guo X."/>
            <person name="Huan P."/>
            <person name="Dong B."/>
            <person name="Zhang L."/>
            <person name="Hu X."/>
            <person name="Sun X."/>
            <person name="Wang J."/>
            <person name="Zhao C."/>
            <person name="Wang Y."/>
            <person name="Wang D."/>
            <person name="Huang X."/>
            <person name="Wang R."/>
            <person name="Lv J."/>
            <person name="Li Y."/>
            <person name="Zhang Z."/>
            <person name="Liu B."/>
            <person name="Lu W."/>
            <person name="Hui Y."/>
            <person name="Liang J."/>
            <person name="Zhou Z."/>
            <person name="Hou R."/>
            <person name="Li X."/>
            <person name="Liu Y."/>
            <person name="Li H."/>
            <person name="Ning X."/>
            <person name="Lin Y."/>
            <person name="Zhao L."/>
            <person name="Xing Q."/>
            <person name="Dou J."/>
            <person name="Li Y."/>
            <person name="Mao J."/>
            <person name="Guo H."/>
            <person name="Dou H."/>
            <person name="Li T."/>
            <person name="Mu C."/>
            <person name="Jiang W."/>
            <person name="Fu Q."/>
            <person name="Fu X."/>
            <person name="Miao Y."/>
            <person name="Liu J."/>
            <person name="Yu Q."/>
            <person name="Li R."/>
            <person name="Liao H."/>
            <person name="Li X."/>
            <person name="Kong Y."/>
            <person name="Jiang Z."/>
            <person name="Chourrout D."/>
            <person name="Li R."/>
            <person name="Bao Z."/>
        </authorList>
    </citation>
    <scope>NUCLEOTIDE SEQUENCE [LARGE SCALE GENOMIC DNA]</scope>
    <source>
        <strain evidence="2 3">PY_sf001</strain>
    </source>
</reference>
<gene>
    <name evidence="2" type="ORF">KP79_PYT15375</name>
</gene>
<dbReference type="PROSITE" id="PS00061">
    <property type="entry name" value="ADH_SHORT"/>
    <property type="match status" value="1"/>
</dbReference>
<dbReference type="Proteomes" id="UP000242188">
    <property type="component" value="Unassembled WGS sequence"/>
</dbReference>
<evidence type="ECO:0000313" key="2">
    <source>
        <dbReference type="EMBL" id="OWF53946.1"/>
    </source>
</evidence>
<dbReference type="InterPro" id="IPR002347">
    <property type="entry name" value="SDR_fam"/>
</dbReference>
<organism evidence="2 3">
    <name type="scientific">Mizuhopecten yessoensis</name>
    <name type="common">Japanese scallop</name>
    <name type="synonym">Patinopecten yessoensis</name>
    <dbReference type="NCBI Taxonomy" id="6573"/>
    <lineage>
        <taxon>Eukaryota</taxon>
        <taxon>Metazoa</taxon>
        <taxon>Spiralia</taxon>
        <taxon>Lophotrochozoa</taxon>
        <taxon>Mollusca</taxon>
        <taxon>Bivalvia</taxon>
        <taxon>Autobranchia</taxon>
        <taxon>Pteriomorphia</taxon>
        <taxon>Pectinida</taxon>
        <taxon>Pectinoidea</taxon>
        <taxon>Pectinidae</taxon>
        <taxon>Mizuhopecten</taxon>
    </lineage>
</organism>
<dbReference type="SUPFAM" id="SSF51735">
    <property type="entry name" value="NAD(P)-binding Rossmann-fold domains"/>
    <property type="match status" value="1"/>
</dbReference>
<comment type="caution">
    <text evidence="2">The sequence shown here is derived from an EMBL/GenBank/DDBJ whole genome shotgun (WGS) entry which is preliminary data.</text>
</comment>
<dbReference type="Gene3D" id="3.40.50.720">
    <property type="entry name" value="NAD(P)-binding Rossmann-like Domain"/>
    <property type="match status" value="1"/>
</dbReference>
<dbReference type="GO" id="GO:0016491">
    <property type="term" value="F:oxidoreductase activity"/>
    <property type="evidence" value="ECO:0007669"/>
    <property type="project" value="UniProtKB-KW"/>
</dbReference>
<dbReference type="NCBIfam" id="NF005559">
    <property type="entry name" value="PRK07231.1"/>
    <property type="match status" value="1"/>
</dbReference>
<dbReference type="PRINTS" id="PR00081">
    <property type="entry name" value="GDHRDH"/>
</dbReference>
<keyword evidence="3" id="KW-1185">Reference proteome</keyword>
<dbReference type="OrthoDB" id="6046936at2759"/>
<dbReference type="FunFam" id="3.40.50.720:FF:000084">
    <property type="entry name" value="Short-chain dehydrogenase reductase"/>
    <property type="match status" value="1"/>
</dbReference>
<accession>A0A210QYY4</accession>
<name>A0A210QYY4_MIZYE</name>
<dbReference type="PANTHER" id="PTHR43975">
    <property type="entry name" value="ZGC:101858"/>
    <property type="match status" value="1"/>
</dbReference>
<dbReference type="InterPro" id="IPR036291">
    <property type="entry name" value="NAD(P)-bd_dom_sf"/>
</dbReference>
<protein>
    <submittedName>
        <fullName evidence="2">3-oxoacyl-[acyl-carrier-protein] reductase FabG</fullName>
    </submittedName>
</protein>
<evidence type="ECO:0000313" key="3">
    <source>
        <dbReference type="Proteomes" id="UP000242188"/>
    </source>
</evidence>
<dbReference type="InterPro" id="IPR020904">
    <property type="entry name" value="Sc_DH/Rdtase_CS"/>
</dbReference>
<dbReference type="STRING" id="6573.A0A210QYY4"/>